<dbReference type="RefSeq" id="XP_016650358.1">
    <property type="nucleotide sequence ID" value="XM_016794872.1"/>
</dbReference>
<protein>
    <submittedName>
        <fullName evidence="3">Uncharacterized protein LOC103319678</fullName>
    </submittedName>
</protein>
<dbReference type="InterPro" id="IPR044296">
    <property type="entry name" value="HIPP46"/>
</dbReference>
<keyword evidence="2" id="KW-1185">Reference proteome</keyword>
<reference evidence="3" key="2">
    <citation type="submission" date="2025-08" db="UniProtKB">
        <authorList>
            <consortium name="RefSeq"/>
        </authorList>
    </citation>
    <scope>IDENTIFICATION</scope>
</reference>
<name>A0ABM1LSI1_PRUMU</name>
<feature type="domain" description="HMA" evidence="1">
    <location>
        <begin position="27"/>
        <end position="92"/>
    </location>
</feature>
<dbReference type="PANTHER" id="PTHR46371">
    <property type="entry name" value="OS04G0464100 PROTEIN"/>
    <property type="match status" value="1"/>
</dbReference>
<gene>
    <name evidence="3" type="primary">LOC103319678</name>
</gene>
<organism evidence="2 3">
    <name type="scientific">Prunus mume</name>
    <name type="common">Japanese apricot</name>
    <name type="synonym">Armeniaca mume</name>
    <dbReference type="NCBI Taxonomy" id="102107"/>
    <lineage>
        <taxon>Eukaryota</taxon>
        <taxon>Viridiplantae</taxon>
        <taxon>Streptophyta</taxon>
        <taxon>Embryophyta</taxon>
        <taxon>Tracheophyta</taxon>
        <taxon>Spermatophyta</taxon>
        <taxon>Magnoliopsida</taxon>
        <taxon>eudicotyledons</taxon>
        <taxon>Gunneridae</taxon>
        <taxon>Pentapetalae</taxon>
        <taxon>rosids</taxon>
        <taxon>fabids</taxon>
        <taxon>Rosales</taxon>
        <taxon>Rosaceae</taxon>
        <taxon>Amygdaloideae</taxon>
        <taxon>Amygdaleae</taxon>
        <taxon>Prunus</taxon>
    </lineage>
</organism>
<dbReference type="Gene3D" id="3.30.70.100">
    <property type="match status" value="1"/>
</dbReference>
<accession>A0ABM1LSI1</accession>
<evidence type="ECO:0000313" key="2">
    <source>
        <dbReference type="Proteomes" id="UP000694861"/>
    </source>
</evidence>
<dbReference type="Proteomes" id="UP000694861">
    <property type="component" value="Linkage group LG1"/>
</dbReference>
<dbReference type="GeneID" id="103319678"/>
<dbReference type="PROSITE" id="PS50846">
    <property type="entry name" value="HMA_2"/>
    <property type="match status" value="1"/>
</dbReference>
<dbReference type="InterPro" id="IPR006121">
    <property type="entry name" value="HMA_dom"/>
</dbReference>
<sequence length="139" mass="15812">MRSYIERFIHWISFWKEDVSCTLPTTKQKIVYKVQIKSEKYKTKALKTAAKAKGVSNVSIEVEKELVEVTGVGVDSVCLAKSLQKKLGYATIVSVGEAKKEDKKGDKKEEIKPIQWASTYFPRPMFPVYYDSDGNLILN</sequence>
<reference evidence="2" key="1">
    <citation type="journal article" date="2012" name="Nat. Commun.">
        <title>The genome of Prunus mume.</title>
        <authorList>
            <person name="Zhang Q."/>
            <person name="Chen W."/>
            <person name="Sun L."/>
            <person name="Zhao F."/>
            <person name="Huang B."/>
            <person name="Yang W."/>
            <person name="Tao Y."/>
            <person name="Wang J."/>
            <person name="Yuan Z."/>
            <person name="Fan G."/>
            <person name="Xing Z."/>
            <person name="Han C."/>
            <person name="Pan H."/>
            <person name="Zhong X."/>
            <person name="Shi W."/>
            <person name="Liang X."/>
            <person name="Du D."/>
            <person name="Sun F."/>
            <person name="Xu Z."/>
            <person name="Hao R."/>
            <person name="Lv T."/>
            <person name="Lv Y."/>
            <person name="Zheng Z."/>
            <person name="Sun M."/>
            <person name="Luo L."/>
            <person name="Cai M."/>
            <person name="Gao Y."/>
            <person name="Wang J."/>
            <person name="Yin Y."/>
            <person name="Xu X."/>
            <person name="Cheng T."/>
            <person name="Wang J."/>
        </authorList>
    </citation>
    <scope>NUCLEOTIDE SEQUENCE [LARGE SCALE GENOMIC DNA]</scope>
</reference>
<proteinExistence type="predicted"/>
<evidence type="ECO:0000313" key="3">
    <source>
        <dbReference type="RefSeq" id="XP_016650358.1"/>
    </source>
</evidence>
<evidence type="ECO:0000259" key="1">
    <source>
        <dbReference type="PROSITE" id="PS50846"/>
    </source>
</evidence>